<dbReference type="Gene3D" id="3.40.50.980">
    <property type="match status" value="2"/>
</dbReference>
<evidence type="ECO:0000256" key="5">
    <source>
        <dbReference type="ARBA" id="ARBA00039009"/>
    </source>
</evidence>
<comment type="function">
    <text evidence="4">Acyl-CoA synthases catalyze the initial reaction in fatty acid metabolism, by forming a thioester with CoA. Has some preference toward medium-chain substrates. Plays a role in adipocyte differentiation.</text>
</comment>
<dbReference type="InterPro" id="IPR025110">
    <property type="entry name" value="AMP-bd_C"/>
</dbReference>
<sequence length="497" mass="55342">MGLVLFRKLNISFLAEELDNPAWIRVSFTSDRSLCVTSSNSRLFLSLIHVDRPPIVPSLTTSYAHGTSSMSLLGDTVGGALLKSVERWPDKEALVFLEDGVRKTFAEFLKDVSVNPAYQLQEVEFALRKVGCKAVVCPTEFRTQKYCDMLRKICPEIESSTPGAIKSARLPELRSVIVLDSRQPGMFHFEDVMQAASSQFTQQLQELQKKISFDEPINIQFTSGTTGAPKGATLSHHNIINNLNTRICLPVPLYHCFGSVGGGIIMAVYGCTLVFPSAGYNGKSNLAALESERCTFIYGTPTMYVDMLAQPDLAKYDLSSLEGGEKNMQKVLPLGMKGEIMVRGYCVMLEYWGDPCKTSECITKDGWYKTGDIGSMDAYSYLKIDGRSKDMIIRGGENVYPAEIEQFLHTHPKVKEAQVVGVEDVRMGEEVCACIKLVDGQESSPEEIKAFCKGQISHFKIPRYVLFVTDYPVTITGKIQKHKLREEAEKQLGLKRK</sequence>
<dbReference type="Pfam" id="PF00501">
    <property type="entry name" value="AMP-binding"/>
    <property type="match status" value="1"/>
</dbReference>
<reference evidence="11" key="3">
    <citation type="submission" date="2025-09" db="UniProtKB">
        <authorList>
            <consortium name="Ensembl"/>
        </authorList>
    </citation>
    <scope>IDENTIFICATION</scope>
</reference>
<dbReference type="PANTHER" id="PTHR43201:SF5">
    <property type="entry name" value="MEDIUM-CHAIN ACYL-COA LIGASE ACSF2, MITOCHONDRIAL"/>
    <property type="match status" value="1"/>
</dbReference>
<gene>
    <name evidence="11" type="primary">ACSF2</name>
    <name evidence="11" type="synonym">acsf2</name>
</gene>
<comment type="similarity">
    <text evidence="1">Belongs to the ATP-dependent AMP-binding enzyme family.</text>
</comment>
<keyword evidence="2" id="KW-0436">Ligase</keyword>
<dbReference type="PROSITE" id="PS00455">
    <property type="entry name" value="AMP_BINDING"/>
    <property type="match status" value="1"/>
</dbReference>
<evidence type="ECO:0000259" key="10">
    <source>
        <dbReference type="Pfam" id="PF13193"/>
    </source>
</evidence>
<dbReference type="SUPFAM" id="SSF56801">
    <property type="entry name" value="Acetyl-CoA synthetase-like"/>
    <property type="match status" value="1"/>
</dbReference>
<evidence type="ECO:0000313" key="11">
    <source>
        <dbReference type="Ensembl" id="ENSNFUP00015021408.1"/>
    </source>
</evidence>
<dbReference type="Gene3D" id="3.30.300.30">
    <property type="match status" value="1"/>
</dbReference>
<evidence type="ECO:0000256" key="1">
    <source>
        <dbReference type="ARBA" id="ARBA00006432"/>
    </source>
</evidence>
<evidence type="ECO:0000256" key="4">
    <source>
        <dbReference type="ARBA" id="ARBA00037247"/>
    </source>
</evidence>
<comment type="catalytic activity">
    <reaction evidence="8">
        <text>a medium-chain fatty acid + ATP + CoA = a medium-chain fatty acyl-CoA + AMP + diphosphate</text>
        <dbReference type="Rhea" id="RHEA:48340"/>
        <dbReference type="ChEBI" id="CHEBI:30616"/>
        <dbReference type="ChEBI" id="CHEBI:33019"/>
        <dbReference type="ChEBI" id="CHEBI:57287"/>
        <dbReference type="ChEBI" id="CHEBI:59558"/>
        <dbReference type="ChEBI" id="CHEBI:90546"/>
        <dbReference type="ChEBI" id="CHEBI:456215"/>
        <dbReference type="EC" id="6.2.1.2"/>
    </reaction>
</comment>
<dbReference type="Ensembl" id="ENSNFUT00015022412.1">
    <property type="protein sequence ID" value="ENSNFUP00015021408.1"/>
    <property type="gene ID" value="ENSNFUG00015009840.1"/>
</dbReference>
<dbReference type="Gene3D" id="3.40.50.12780">
    <property type="entry name" value="N-terminal domain of ligase-like"/>
    <property type="match status" value="1"/>
</dbReference>
<evidence type="ECO:0000256" key="6">
    <source>
        <dbReference type="ARBA" id="ARBA00039638"/>
    </source>
</evidence>
<dbReference type="GO" id="GO:0031956">
    <property type="term" value="F:medium-chain fatty acid-CoA ligase activity"/>
    <property type="evidence" value="ECO:0007669"/>
    <property type="project" value="UniProtKB-EC"/>
</dbReference>
<proteinExistence type="inferred from homology"/>
<evidence type="ECO:0000256" key="3">
    <source>
        <dbReference type="ARBA" id="ARBA00023098"/>
    </source>
</evidence>
<organism evidence="11 12">
    <name type="scientific">Nothobranchius furzeri</name>
    <name type="common">Turquoise killifish</name>
    <dbReference type="NCBI Taxonomy" id="105023"/>
    <lineage>
        <taxon>Eukaryota</taxon>
        <taxon>Metazoa</taxon>
        <taxon>Chordata</taxon>
        <taxon>Craniata</taxon>
        <taxon>Vertebrata</taxon>
        <taxon>Euteleostomi</taxon>
        <taxon>Actinopterygii</taxon>
        <taxon>Neopterygii</taxon>
        <taxon>Teleostei</taxon>
        <taxon>Neoteleostei</taxon>
        <taxon>Acanthomorphata</taxon>
        <taxon>Ovalentaria</taxon>
        <taxon>Atherinomorphae</taxon>
        <taxon>Cyprinodontiformes</taxon>
        <taxon>Nothobranchiidae</taxon>
        <taxon>Nothobranchius</taxon>
    </lineage>
</organism>
<comment type="catalytic activity">
    <reaction evidence="7">
        <text>octanoate + ATP + CoA = octanoyl-CoA + AMP + diphosphate</text>
        <dbReference type="Rhea" id="RHEA:33631"/>
        <dbReference type="ChEBI" id="CHEBI:25646"/>
        <dbReference type="ChEBI" id="CHEBI:30616"/>
        <dbReference type="ChEBI" id="CHEBI:33019"/>
        <dbReference type="ChEBI" id="CHEBI:57287"/>
        <dbReference type="ChEBI" id="CHEBI:57386"/>
        <dbReference type="ChEBI" id="CHEBI:456215"/>
    </reaction>
</comment>
<evidence type="ECO:0000259" key="9">
    <source>
        <dbReference type="Pfam" id="PF00501"/>
    </source>
</evidence>
<name>A0A8C6LI91_NOTFU</name>
<dbReference type="PANTHER" id="PTHR43201">
    <property type="entry name" value="ACYL-COA SYNTHETASE"/>
    <property type="match status" value="1"/>
</dbReference>
<feature type="domain" description="AMP-binding enzyme C-terminal" evidence="10">
    <location>
        <begin position="403"/>
        <end position="478"/>
    </location>
</feature>
<dbReference type="GO" id="GO:0006631">
    <property type="term" value="P:fatty acid metabolic process"/>
    <property type="evidence" value="ECO:0007669"/>
    <property type="project" value="TreeGrafter"/>
</dbReference>
<dbReference type="InterPro" id="IPR000873">
    <property type="entry name" value="AMP-dep_synth/lig_dom"/>
</dbReference>
<feature type="domain" description="AMP-dependent synthetase/ligase" evidence="9">
    <location>
        <begin position="112"/>
        <end position="322"/>
    </location>
</feature>
<evidence type="ECO:0000313" key="12">
    <source>
        <dbReference type="Proteomes" id="UP000694548"/>
    </source>
</evidence>
<evidence type="ECO:0000256" key="7">
    <source>
        <dbReference type="ARBA" id="ARBA00047319"/>
    </source>
</evidence>
<protein>
    <recommendedName>
        <fullName evidence="6">Medium-chain acyl-CoA ligase ACSF2, mitochondrial</fullName>
        <ecNumber evidence="5">6.2.1.2</ecNumber>
    </recommendedName>
</protein>
<reference evidence="11" key="2">
    <citation type="submission" date="2025-08" db="UniProtKB">
        <authorList>
            <consortium name="Ensembl"/>
        </authorList>
    </citation>
    <scope>IDENTIFICATION</scope>
</reference>
<keyword evidence="12" id="KW-1185">Reference proteome</keyword>
<dbReference type="EC" id="6.2.1.2" evidence="5"/>
<keyword evidence="3" id="KW-0443">Lipid metabolism</keyword>
<evidence type="ECO:0000256" key="8">
    <source>
        <dbReference type="ARBA" id="ARBA00048277"/>
    </source>
</evidence>
<dbReference type="Proteomes" id="UP000694548">
    <property type="component" value="Chromosome sgr12"/>
</dbReference>
<accession>A0A8C6LI91</accession>
<dbReference type="FunFam" id="3.30.300.30:FF:000008">
    <property type="entry name" value="2,3-dihydroxybenzoate-AMP ligase"/>
    <property type="match status" value="1"/>
</dbReference>
<reference evidence="11" key="1">
    <citation type="submission" date="2014-08" db="EMBL/GenBank/DDBJ databases">
        <authorList>
            <person name="Senf B."/>
            <person name="Petzold A."/>
            <person name="Downie B.R."/>
            <person name="Koch P."/>
            <person name="Platzer M."/>
        </authorList>
    </citation>
    <scope>NUCLEOTIDE SEQUENCE [LARGE SCALE GENOMIC DNA]</scope>
    <source>
        <strain evidence="11">GRZ</strain>
    </source>
</reference>
<dbReference type="InterPro" id="IPR020845">
    <property type="entry name" value="AMP-binding_CS"/>
</dbReference>
<dbReference type="Pfam" id="PF13193">
    <property type="entry name" value="AMP-binding_C"/>
    <property type="match status" value="1"/>
</dbReference>
<dbReference type="AlphaFoldDB" id="A0A8C6LI91"/>
<evidence type="ECO:0000256" key="2">
    <source>
        <dbReference type="ARBA" id="ARBA00022598"/>
    </source>
</evidence>
<dbReference type="InterPro" id="IPR045851">
    <property type="entry name" value="AMP-bd_C_sf"/>
</dbReference>
<dbReference type="InterPro" id="IPR042099">
    <property type="entry name" value="ANL_N_sf"/>
</dbReference>
<dbReference type="GeneTree" id="ENSGT00940000156830"/>